<keyword evidence="3" id="KW-1185">Reference proteome</keyword>
<dbReference type="Proteomes" id="UP000059188">
    <property type="component" value="Unassembled WGS sequence"/>
</dbReference>
<protein>
    <submittedName>
        <fullName evidence="2">Uncharacterized protein</fullName>
    </submittedName>
</protein>
<evidence type="ECO:0000256" key="1">
    <source>
        <dbReference type="SAM" id="MobiDB-lite"/>
    </source>
</evidence>
<feature type="compositionally biased region" description="Basic and acidic residues" evidence="1">
    <location>
        <begin position="154"/>
        <end position="174"/>
    </location>
</feature>
<accession>A0A0B7FM83</accession>
<evidence type="ECO:0000313" key="3">
    <source>
        <dbReference type="Proteomes" id="UP000059188"/>
    </source>
</evidence>
<dbReference type="AlphaFoldDB" id="A0A0B7FM83"/>
<name>A0A0B7FM83_THACB</name>
<dbReference type="OrthoDB" id="972532at2759"/>
<dbReference type="EMBL" id="LN679102">
    <property type="protein sequence ID" value="CEL57328.1"/>
    <property type="molecule type" value="Genomic_DNA"/>
</dbReference>
<sequence>MTERTVTFRSNDGVLTAEPNSYLRNGSERQTTNPARRKQTLLALLSELSELRDAEDFEKEVRDSTPNNGSTGALGSLGEVTQDNHIREGVATFNAFNSHVSTLDHQLQGFANAIRQLGSSVGLLNATYYLRGSLIQIEYLFRENAADLFSEIPRKRERSRDSPLRSKAERDRVHTGMRPQIKPLRDIELIPEEMDRLAQQIHVFLNRLNDIPEFTDEIVNDSFMSFASDLRYRASCLKEFKGQLKTSALQRYINDLSTDIGAHMESMNGALINFVDVGIPTIRHAQNHTANGLQYLSAVAMFFSGVTATTIQFSFEETGNTLADLVNALWIIVSALTSVPATGF</sequence>
<dbReference type="STRING" id="1108050.A0A0B7FM83"/>
<reference evidence="2 3" key="1">
    <citation type="submission" date="2014-11" db="EMBL/GenBank/DDBJ databases">
        <authorList>
            <person name="Wibberg Daniel"/>
        </authorList>
    </citation>
    <scope>NUCLEOTIDE SEQUENCE [LARGE SCALE GENOMIC DNA]</scope>
    <source>
        <strain evidence="2">Rhizoctonia solani AG1-IB 7/3/14</strain>
    </source>
</reference>
<feature type="region of interest" description="Disordered" evidence="1">
    <location>
        <begin position="154"/>
        <end position="176"/>
    </location>
</feature>
<evidence type="ECO:0000313" key="2">
    <source>
        <dbReference type="EMBL" id="CEL57328.1"/>
    </source>
</evidence>
<proteinExistence type="predicted"/>
<feature type="compositionally biased region" description="Polar residues" evidence="1">
    <location>
        <begin position="64"/>
        <end position="77"/>
    </location>
</feature>
<feature type="region of interest" description="Disordered" evidence="1">
    <location>
        <begin position="55"/>
        <end position="77"/>
    </location>
</feature>
<gene>
    <name evidence="2" type="ORF">RSOLAG1IB_02067</name>
</gene>
<organism evidence="2 3">
    <name type="scientific">Thanatephorus cucumeris (strain AG1-IB / isolate 7/3/14)</name>
    <name type="common">Lettuce bottom rot fungus</name>
    <name type="synonym">Rhizoctonia solani</name>
    <dbReference type="NCBI Taxonomy" id="1108050"/>
    <lineage>
        <taxon>Eukaryota</taxon>
        <taxon>Fungi</taxon>
        <taxon>Dikarya</taxon>
        <taxon>Basidiomycota</taxon>
        <taxon>Agaricomycotina</taxon>
        <taxon>Agaricomycetes</taxon>
        <taxon>Cantharellales</taxon>
        <taxon>Ceratobasidiaceae</taxon>
        <taxon>Rhizoctonia</taxon>
        <taxon>Rhizoctonia solani AG-1</taxon>
    </lineage>
</organism>